<dbReference type="Pfam" id="PF00534">
    <property type="entry name" value="Glycos_transf_1"/>
    <property type="match status" value="1"/>
</dbReference>
<evidence type="ECO:0000259" key="1">
    <source>
        <dbReference type="Pfam" id="PF00534"/>
    </source>
</evidence>
<dbReference type="RefSeq" id="WP_120119030.1">
    <property type="nucleotide sequence ID" value="NZ_QYTW02000006.1"/>
</dbReference>
<name>A0A429X9E4_SIMTE</name>
<dbReference type="PANTHER" id="PTHR12526:SF630">
    <property type="entry name" value="GLYCOSYLTRANSFERASE"/>
    <property type="match status" value="1"/>
</dbReference>
<feature type="domain" description="Glycosyl transferase family 1" evidence="1">
    <location>
        <begin position="185"/>
        <end position="349"/>
    </location>
</feature>
<evidence type="ECO:0000313" key="4">
    <source>
        <dbReference type="Proteomes" id="UP000287296"/>
    </source>
</evidence>
<feature type="domain" description="Glycosyltransferase subfamily 4-like N-terminal" evidence="2">
    <location>
        <begin position="4"/>
        <end position="145"/>
    </location>
</feature>
<evidence type="ECO:0000313" key="3">
    <source>
        <dbReference type="EMBL" id="RST60068.1"/>
    </source>
</evidence>
<dbReference type="AlphaFoldDB" id="A0A429X9E4"/>
<dbReference type="Pfam" id="PF13477">
    <property type="entry name" value="Glyco_trans_4_2"/>
    <property type="match status" value="1"/>
</dbReference>
<dbReference type="CDD" id="cd03808">
    <property type="entry name" value="GT4_CapM-like"/>
    <property type="match status" value="1"/>
</dbReference>
<dbReference type="SUPFAM" id="SSF53756">
    <property type="entry name" value="UDP-Glycosyltransferase/glycogen phosphorylase"/>
    <property type="match status" value="1"/>
</dbReference>
<dbReference type="Proteomes" id="UP000287296">
    <property type="component" value="Unassembled WGS sequence"/>
</dbReference>
<dbReference type="PANTHER" id="PTHR12526">
    <property type="entry name" value="GLYCOSYLTRANSFERASE"/>
    <property type="match status" value="1"/>
</dbReference>
<keyword evidence="3" id="KW-0808">Transferase</keyword>
<protein>
    <submittedName>
        <fullName evidence="3">Glycosyltransferase family 1 protein</fullName>
    </submittedName>
</protein>
<dbReference type="Gene3D" id="3.40.50.2000">
    <property type="entry name" value="Glycogen Phosphorylase B"/>
    <property type="match status" value="2"/>
</dbReference>
<organism evidence="3 4">
    <name type="scientific">Siminovitchia terrae</name>
    <name type="common">Bacillus terrae</name>
    <dbReference type="NCBI Taxonomy" id="1914933"/>
    <lineage>
        <taxon>Bacteria</taxon>
        <taxon>Bacillati</taxon>
        <taxon>Bacillota</taxon>
        <taxon>Bacilli</taxon>
        <taxon>Bacillales</taxon>
        <taxon>Bacillaceae</taxon>
        <taxon>Siminovitchia</taxon>
    </lineage>
</organism>
<dbReference type="GO" id="GO:0016757">
    <property type="term" value="F:glycosyltransferase activity"/>
    <property type="evidence" value="ECO:0007669"/>
    <property type="project" value="InterPro"/>
</dbReference>
<evidence type="ECO:0000259" key="2">
    <source>
        <dbReference type="Pfam" id="PF13477"/>
    </source>
</evidence>
<dbReference type="InterPro" id="IPR028098">
    <property type="entry name" value="Glyco_trans_4-like_N"/>
</dbReference>
<accession>A0A429X9E4</accession>
<comment type="caution">
    <text evidence="3">The sequence shown here is derived from an EMBL/GenBank/DDBJ whole genome shotgun (WGS) entry which is preliminary data.</text>
</comment>
<sequence>MVRKVLFCATVDTHFSSFHLPYLQWFKQQGWEVHVAAAGNEILPYVDKKFNIPIGRSPFSRSNRGAYKELRSIIEENQYAIIHCHTPMGGVLSRLAARKSRRRGTKVIYTAHGFHFFKGAPLINWLIYYPIEKMLAHYTDYLITINIEDFTRAVKNRFKANMIEHVHGVGVNTDFYTPVKKIHKAKLREKYHYSDDAFLMFNAAEFNKNKNQKVLIKALALIKEQVPHARLLLAGEGPLFNECKHLSIELGVEKMVDFLGYRNDIQSLLNMSDIAVASSLREGLPVNVMEAMACSLPIIASDNRGHRELVVNDQNGWLFNNNPVEFSEKITLLYKDKHLRSHFGKQGRKIILEKYDLSKVMEEKKKIYLNVMDEVEEEQWVSH</sequence>
<dbReference type="InterPro" id="IPR001296">
    <property type="entry name" value="Glyco_trans_1"/>
</dbReference>
<reference evidence="3 4" key="1">
    <citation type="submission" date="2018-12" db="EMBL/GenBank/DDBJ databases">
        <authorList>
            <person name="Sun L."/>
            <person name="Chen Z."/>
        </authorList>
    </citation>
    <scope>NUCLEOTIDE SEQUENCE [LARGE SCALE GENOMIC DNA]</scope>
    <source>
        <strain evidence="3 4">LMG 29736</strain>
    </source>
</reference>
<dbReference type="EMBL" id="QYTW02000006">
    <property type="protein sequence ID" value="RST60068.1"/>
    <property type="molecule type" value="Genomic_DNA"/>
</dbReference>
<proteinExistence type="predicted"/>
<gene>
    <name evidence="3" type="ORF">D5F11_008360</name>
</gene>
<dbReference type="OrthoDB" id="9806653at2"/>